<accession>A0A8I1EA23</accession>
<dbReference type="AlphaFoldDB" id="A0A8I1EA23"/>
<proteinExistence type="predicted"/>
<name>A0A8I1EA23_PSEPU</name>
<dbReference type="RefSeq" id="WP_198746213.1">
    <property type="nucleotide sequence ID" value="NZ_JAEHTE010000001.1"/>
</dbReference>
<evidence type="ECO:0000313" key="1">
    <source>
        <dbReference type="EMBL" id="MBI6882600.1"/>
    </source>
</evidence>
<dbReference type="Proteomes" id="UP000637061">
    <property type="component" value="Unassembled WGS sequence"/>
</dbReference>
<organism evidence="1 2">
    <name type="scientific">Pseudomonas putida</name>
    <name type="common">Arthrobacter siderocapsulatus</name>
    <dbReference type="NCBI Taxonomy" id="303"/>
    <lineage>
        <taxon>Bacteria</taxon>
        <taxon>Pseudomonadati</taxon>
        <taxon>Pseudomonadota</taxon>
        <taxon>Gammaproteobacteria</taxon>
        <taxon>Pseudomonadales</taxon>
        <taxon>Pseudomonadaceae</taxon>
        <taxon>Pseudomonas</taxon>
    </lineage>
</organism>
<sequence length="248" mass="24621">MATDSKELGRPDDNSILIVDGKADSAPLASFYGLLKSSGDYLSSAGDGISSTSRQVVERASKQVAKASDLACDAYRGAVASTDGLKTKAINGGKAALAGAGVAVLSGVAVKGLKKAASTKGLEILKPLGKGNVAAHVVEATVTVGQQGYKLYRGETTKAEMAHACAEKGSGMLASAGGAGLGAMAAVALSLPTGGASLVVGGASMLAGLAGPKVYQAGRKMVGGLMDKCASDAFQQNDEQAPTETEKL</sequence>
<protein>
    <submittedName>
        <fullName evidence="1">Uncharacterized protein</fullName>
    </submittedName>
</protein>
<gene>
    <name evidence="1" type="ORF">JEU22_01635</name>
</gene>
<comment type="caution">
    <text evidence="1">The sequence shown here is derived from an EMBL/GenBank/DDBJ whole genome shotgun (WGS) entry which is preliminary data.</text>
</comment>
<dbReference type="EMBL" id="JAEHTE010000001">
    <property type="protein sequence ID" value="MBI6882600.1"/>
    <property type="molecule type" value="Genomic_DNA"/>
</dbReference>
<reference evidence="1" key="1">
    <citation type="submission" date="2020-12" db="EMBL/GenBank/DDBJ databases">
        <title>Enhanced detection system for hospital associated transmission using whole genome sequencing surveillance.</title>
        <authorList>
            <person name="Harrison L.H."/>
            <person name="Van Tyne D."/>
            <person name="Marsh J.W."/>
            <person name="Griffith M.P."/>
            <person name="Snyder D.J."/>
            <person name="Cooper V.S."/>
            <person name="Mustapha M."/>
        </authorList>
    </citation>
    <scope>NUCLEOTIDE SEQUENCE</scope>
    <source>
        <strain evidence="1">PSB00042</strain>
    </source>
</reference>
<evidence type="ECO:0000313" key="2">
    <source>
        <dbReference type="Proteomes" id="UP000637061"/>
    </source>
</evidence>